<gene>
    <name evidence="1" type="ORF">NLG97_g5988</name>
</gene>
<dbReference type="EMBL" id="JANAKD010000736">
    <property type="protein sequence ID" value="KAJ3489459.1"/>
    <property type="molecule type" value="Genomic_DNA"/>
</dbReference>
<comment type="caution">
    <text evidence="1">The sequence shown here is derived from an EMBL/GenBank/DDBJ whole genome shotgun (WGS) entry which is preliminary data.</text>
</comment>
<evidence type="ECO:0000313" key="2">
    <source>
        <dbReference type="Proteomes" id="UP001148737"/>
    </source>
</evidence>
<evidence type="ECO:0000313" key="1">
    <source>
        <dbReference type="EMBL" id="KAJ3489459.1"/>
    </source>
</evidence>
<keyword evidence="2" id="KW-1185">Reference proteome</keyword>
<reference evidence="1" key="1">
    <citation type="submission" date="2022-07" db="EMBL/GenBank/DDBJ databases">
        <title>Genome Sequence of Lecanicillium saksenae.</title>
        <authorList>
            <person name="Buettner E."/>
        </authorList>
    </citation>
    <scope>NUCLEOTIDE SEQUENCE</scope>
    <source>
        <strain evidence="1">VT-O1</strain>
    </source>
</reference>
<accession>A0ACC1QQW2</accession>
<name>A0ACC1QQW2_9HYPO</name>
<dbReference type="Proteomes" id="UP001148737">
    <property type="component" value="Unassembled WGS sequence"/>
</dbReference>
<protein>
    <submittedName>
        <fullName evidence="1">Uncharacterized protein</fullName>
    </submittedName>
</protein>
<sequence length="285" mass="31881">MAKLLGPKRVLLALLAIIVLAFVLLHQSSPTLSRVHWRSDWSWIDMGSSGMAPMRRYHSFDHESIDVRFLARDDHHCSHEQIFLATRGSDTEPGATILDHTGELVWRQPRMAAEVHDFRVQEYKGEKFLTFWAGTPDGGGKQGSWYMMDDTYTIRHNISAPGFKYGDMHEFELTSNGTALLTIYDPTPADLSEVGGAAKGYILDGIFQEIDIATGKVIFQWKASDHIPLKTSRKPMKGCSDDPKKAFLGCGNSADAAFDYYHINSVQKDPKGNYLISGRHTSSLT</sequence>
<organism evidence="1 2">
    <name type="scientific">Lecanicillium saksenae</name>
    <dbReference type="NCBI Taxonomy" id="468837"/>
    <lineage>
        <taxon>Eukaryota</taxon>
        <taxon>Fungi</taxon>
        <taxon>Dikarya</taxon>
        <taxon>Ascomycota</taxon>
        <taxon>Pezizomycotina</taxon>
        <taxon>Sordariomycetes</taxon>
        <taxon>Hypocreomycetidae</taxon>
        <taxon>Hypocreales</taxon>
        <taxon>Cordycipitaceae</taxon>
        <taxon>Lecanicillium</taxon>
    </lineage>
</organism>
<proteinExistence type="predicted"/>